<feature type="binding site" evidence="7">
    <location>
        <position position="166"/>
    </location>
    <ligand>
        <name>2-oxoglutarate</name>
        <dbReference type="ChEBI" id="CHEBI:16810"/>
    </ligand>
</feature>
<feature type="binding site" evidence="7">
    <location>
        <position position="97"/>
    </location>
    <ligand>
        <name>Fe cation</name>
        <dbReference type="ChEBI" id="CHEBI:24875"/>
    </ligand>
</feature>
<dbReference type="NCBIfam" id="NF003974">
    <property type="entry name" value="PRK05467.1-3"/>
    <property type="match status" value="1"/>
</dbReference>
<accession>A0A5D9C5Z3</accession>
<evidence type="ECO:0000259" key="8">
    <source>
        <dbReference type="PROSITE" id="PS51471"/>
    </source>
</evidence>
<keyword evidence="3 7" id="KW-0847">Vitamin C</keyword>
<dbReference type="InterPro" id="IPR023550">
    <property type="entry name" value="PKHD_hydroxylase"/>
</dbReference>
<dbReference type="InterPro" id="IPR044862">
    <property type="entry name" value="Pro_4_hyd_alph_FE2OG_OXY"/>
</dbReference>
<dbReference type="PROSITE" id="PS51471">
    <property type="entry name" value="FE2OG_OXY"/>
    <property type="match status" value="1"/>
</dbReference>
<evidence type="ECO:0000256" key="2">
    <source>
        <dbReference type="ARBA" id="ARBA00022723"/>
    </source>
</evidence>
<feature type="binding site" evidence="7">
    <location>
        <position position="95"/>
    </location>
    <ligand>
        <name>Fe cation</name>
        <dbReference type="ChEBI" id="CHEBI:24875"/>
    </ligand>
</feature>
<keyword evidence="4 7" id="KW-0223">Dioxygenase</keyword>
<proteinExistence type="inferred from homology"/>
<dbReference type="Pfam" id="PF18331">
    <property type="entry name" value="PKHD_C"/>
    <property type="match status" value="1"/>
</dbReference>
<dbReference type="InterPro" id="IPR005123">
    <property type="entry name" value="Oxoglu/Fe-dep_dioxygenase_dom"/>
</dbReference>
<comment type="caution">
    <text evidence="9">The sequence shown here is derived from an EMBL/GenBank/DDBJ whole genome shotgun (WGS) entry which is preliminary data.</text>
</comment>
<dbReference type="AlphaFoldDB" id="A0A5D9C5Z3"/>
<evidence type="ECO:0000256" key="7">
    <source>
        <dbReference type="HAMAP-Rule" id="MF_00657"/>
    </source>
</evidence>
<comment type="cofactor">
    <cofactor evidence="7">
        <name>Fe(2+)</name>
        <dbReference type="ChEBI" id="CHEBI:29033"/>
    </cofactor>
    <text evidence="7">Binds 1 Fe(2+) ion per subunit.</text>
</comment>
<dbReference type="EMBL" id="VTOU01000002">
    <property type="protein sequence ID" value="TZG27224.1"/>
    <property type="molecule type" value="Genomic_DNA"/>
</dbReference>
<keyword evidence="6 7" id="KW-0408">Iron</keyword>
<protein>
    <submittedName>
        <fullName evidence="9">Fe2+-dependent dioxygenase</fullName>
    </submittedName>
</protein>
<organism evidence="9 10">
    <name type="scientific">Sphingomonas montanisoli</name>
    <dbReference type="NCBI Taxonomy" id="2606412"/>
    <lineage>
        <taxon>Bacteria</taxon>
        <taxon>Pseudomonadati</taxon>
        <taxon>Pseudomonadota</taxon>
        <taxon>Alphaproteobacteria</taxon>
        <taxon>Sphingomonadales</taxon>
        <taxon>Sphingomonadaceae</taxon>
        <taxon>Sphingomonas</taxon>
    </lineage>
</organism>
<sequence length="223" mass="24290">MLHINAVLREDDLAELHAILVEGDWIDGRQTAGHLSAQVKNNRQLAEGSAGAARAGAIVTRALEMNPLFMSGALPARIVPPLFNRYGPGETYGDHIDGALRHAGGQRIRTDLSATLFLNAPEDYDGGELTIGEGSITHRVKLAAGDMLLYPATAIHRVSPVTQGERVAAFFWIQSIVRDNHQRQMLFDLDRTVQQLTAEAASDEAVLALTGHYHNLVRLWADG</sequence>
<dbReference type="InterPro" id="IPR041097">
    <property type="entry name" value="PKHD_C"/>
</dbReference>
<dbReference type="GO" id="GO:0005506">
    <property type="term" value="F:iron ion binding"/>
    <property type="evidence" value="ECO:0007669"/>
    <property type="project" value="UniProtKB-UniRule"/>
</dbReference>
<evidence type="ECO:0000256" key="1">
    <source>
        <dbReference type="ARBA" id="ARBA00001961"/>
    </source>
</evidence>
<dbReference type="Gene3D" id="2.60.120.620">
    <property type="entry name" value="q2cbj1_9rhob like domain"/>
    <property type="match status" value="1"/>
</dbReference>
<evidence type="ECO:0000313" key="10">
    <source>
        <dbReference type="Proteomes" id="UP000322077"/>
    </source>
</evidence>
<gene>
    <name evidence="9" type="ORF">FYJ91_06260</name>
</gene>
<evidence type="ECO:0000256" key="3">
    <source>
        <dbReference type="ARBA" id="ARBA00022896"/>
    </source>
</evidence>
<dbReference type="HAMAP" id="MF_00657">
    <property type="entry name" value="Hydroxyl_YbiX"/>
    <property type="match status" value="1"/>
</dbReference>
<reference evidence="9 10" key="1">
    <citation type="submission" date="2019-08" db="EMBL/GenBank/DDBJ databases">
        <authorList>
            <person name="Wang G."/>
            <person name="Xu Z."/>
        </authorList>
    </citation>
    <scope>NUCLEOTIDE SEQUENCE [LARGE SCALE GENOMIC DNA]</scope>
    <source>
        <strain evidence="9 10">ZX</strain>
    </source>
</reference>
<evidence type="ECO:0000256" key="4">
    <source>
        <dbReference type="ARBA" id="ARBA00022964"/>
    </source>
</evidence>
<dbReference type="PANTHER" id="PTHR41536">
    <property type="entry name" value="PKHD-TYPE HYDROXYLASE YBIX"/>
    <property type="match status" value="1"/>
</dbReference>
<dbReference type="InterPro" id="IPR006620">
    <property type="entry name" value="Pro_4_hyd_alph"/>
</dbReference>
<dbReference type="Proteomes" id="UP000322077">
    <property type="component" value="Unassembled WGS sequence"/>
</dbReference>
<keyword evidence="2 7" id="KW-0479">Metal-binding</keyword>
<dbReference type="GO" id="GO:0016706">
    <property type="term" value="F:2-oxoglutarate-dependent dioxygenase activity"/>
    <property type="evidence" value="ECO:0007669"/>
    <property type="project" value="UniProtKB-UniRule"/>
</dbReference>
<evidence type="ECO:0000313" key="9">
    <source>
        <dbReference type="EMBL" id="TZG27224.1"/>
    </source>
</evidence>
<dbReference type="PANTHER" id="PTHR41536:SF1">
    <property type="entry name" value="PKHD-TYPE HYDROXYLASE YBIX"/>
    <property type="match status" value="1"/>
</dbReference>
<dbReference type="SMART" id="SM00702">
    <property type="entry name" value="P4Hc"/>
    <property type="match status" value="1"/>
</dbReference>
<dbReference type="Pfam" id="PF13640">
    <property type="entry name" value="2OG-FeII_Oxy_3"/>
    <property type="match status" value="1"/>
</dbReference>
<keyword evidence="10" id="KW-1185">Reference proteome</keyword>
<dbReference type="GO" id="GO:0006879">
    <property type="term" value="P:intracellular iron ion homeostasis"/>
    <property type="evidence" value="ECO:0007669"/>
    <property type="project" value="TreeGrafter"/>
</dbReference>
<dbReference type="RefSeq" id="WP_149521442.1">
    <property type="nucleotide sequence ID" value="NZ_VTOU01000002.1"/>
</dbReference>
<keyword evidence="5 7" id="KW-0560">Oxidoreductase</keyword>
<feature type="binding site" evidence="7">
    <location>
        <position position="156"/>
    </location>
    <ligand>
        <name>Fe cation</name>
        <dbReference type="ChEBI" id="CHEBI:24875"/>
    </ligand>
</feature>
<dbReference type="NCBIfam" id="NF003975">
    <property type="entry name" value="PRK05467.1-4"/>
    <property type="match status" value="1"/>
</dbReference>
<comment type="cofactor">
    <cofactor evidence="1 7">
        <name>L-ascorbate</name>
        <dbReference type="ChEBI" id="CHEBI:38290"/>
    </cofactor>
</comment>
<evidence type="ECO:0000256" key="5">
    <source>
        <dbReference type="ARBA" id="ARBA00023002"/>
    </source>
</evidence>
<dbReference type="GO" id="GO:0031418">
    <property type="term" value="F:L-ascorbic acid binding"/>
    <property type="evidence" value="ECO:0007669"/>
    <property type="project" value="UniProtKB-KW"/>
</dbReference>
<name>A0A5D9C5Z3_9SPHN</name>
<feature type="domain" description="Fe2OG dioxygenase" evidence="8">
    <location>
        <begin position="77"/>
        <end position="175"/>
    </location>
</feature>
<dbReference type="GO" id="GO:0006974">
    <property type="term" value="P:DNA damage response"/>
    <property type="evidence" value="ECO:0007669"/>
    <property type="project" value="TreeGrafter"/>
</dbReference>
<evidence type="ECO:0000256" key="6">
    <source>
        <dbReference type="ARBA" id="ARBA00023004"/>
    </source>
</evidence>
<dbReference type="Gene3D" id="4.10.860.20">
    <property type="entry name" value="Rabenosyn, Rab binding domain"/>
    <property type="match status" value="1"/>
</dbReference>